<proteinExistence type="predicted"/>
<dbReference type="InParanoid" id="A0A0C2W8N4"/>
<name>A0A0C2W8N4_AMAMK</name>
<feature type="compositionally biased region" description="Low complexity" evidence="1">
    <location>
        <begin position="53"/>
        <end position="66"/>
    </location>
</feature>
<dbReference type="HOGENOM" id="CLU_177916_0_0_1"/>
<sequence>MFTFQDVACRNGRMDVRHWTDVRSMSLGSTASPGGCPWNVVEKYNVRRRGVKSRSQTSSEMSTSPTKDPMVTKIQSATLRYICSGMMFNQWSTVPLWAVEEDEE</sequence>
<reference evidence="2 3" key="1">
    <citation type="submission" date="2014-04" db="EMBL/GenBank/DDBJ databases">
        <title>Evolutionary Origins and Diversification of the Mycorrhizal Mutualists.</title>
        <authorList>
            <consortium name="DOE Joint Genome Institute"/>
            <consortium name="Mycorrhizal Genomics Consortium"/>
            <person name="Kohler A."/>
            <person name="Kuo A."/>
            <person name="Nagy L.G."/>
            <person name="Floudas D."/>
            <person name="Copeland A."/>
            <person name="Barry K.W."/>
            <person name="Cichocki N."/>
            <person name="Veneault-Fourrey C."/>
            <person name="LaButti K."/>
            <person name="Lindquist E.A."/>
            <person name="Lipzen A."/>
            <person name="Lundell T."/>
            <person name="Morin E."/>
            <person name="Murat C."/>
            <person name="Riley R."/>
            <person name="Ohm R."/>
            <person name="Sun H."/>
            <person name="Tunlid A."/>
            <person name="Henrissat B."/>
            <person name="Grigoriev I.V."/>
            <person name="Hibbett D.S."/>
            <person name="Martin F."/>
        </authorList>
    </citation>
    <scope>NUCLEOTIDE SEQUENCE [LARGE SCALE GENOMIC DNA]</scope>
    <source>
        <strain evidence="2 3">Koide BX008</strain>
    </source>
</reference>
<evidence type="ECO:0000256" key="1">
    <source>
        <dbReference type="SAM" id="MobiDB-lite"/>
    </source>
</evidence>
<protein>
    <submittedName>
        <fullName evidence="2">Uncharacterized protein</fullName>
    </submittedName>
</protein>
<dbReference type="Proteomes" id="UP000054549">
    <property type="component" value="Unassembled WGS sequence"/>
</dbReference>
<dbReference type="AlphaFoldDB" id="A0A0C2W8N4"/>
<evidence type="ECO:0000313" key="2">
    <source>
        <dbReference type="EMBL" id="KIL57517.1"/>
    </source>
</evidence>
<keyword evidence="3" id="KW-1185">Reference proteome</keyword>
<accession>A0A0C2W8N4</accession>
<evidence type="ECO:0000313" key="3">
    <source>
        <dbReference type="Proteomes" id="UP000054549"/>
    </source>
</evidence>
<dbReference type="EMBL" id="KN818366">
    <property type="protein sequence ID" value="KIL57517.1"/>
    <property type="molecule type" value="Genomic_DNA"/>
</dbReference>
<gene>
    <name evidence="2" type="ORF">M378DRAFT_1028687</name>
</gene>
<feature type="region of interest" description="Disordered" evidence="1">
    <location>
        <begin position="49"/>
        <end position="70"/>
    </location>
</feature>
<organism evidence="2 3">
    <name type="scientific">Amanita muscaria (strain Koide BX008)</name>
    <dbReference type="NCBI Taxonomy" id="946122"/>
    <lineage>
        <taxon>Eukaryota</taxon>
        <taxon>Fungi</taxon>
        <taxon>Dikarya</taxon>
        <taxon>Basidiomycota</taxon>
        <taxon>Agaricomycotina</taxon>
        <taxon>Agaricomycetes</taxon>
        <taxon>Agaricomycetidae</taxon>
        <taxon>Agaricales</taxon>
        <taxon>Pluteineae</taxon>
        <taxon>Amanitaceae</taxon>
        <taxon>Amanita</taxon>
    </lineage>
</organism>